<keyword evidence="6" id="KW-0833">Ubl conjugation pathway</keyword>
<feature type="compositionally biased region" description="Basic and acidic residues" evidence="9">
    <location>
        <begin position="828"/>
        <end position="838"/>
    </location>
</feature>
<keyword evidence="5 8" id="KW-0863">Zinc-finger</keyword>
<reference evidence="11" key="1">
    <citation type="submission" date="2021-03" db="EMBL/GenBank/DDBJ databases">
        <authorList>
            <person name="Tagirdzhanova G."/>
        </authorList>
    </citation>
    <scope>NUCLEOTIDE SEQUENCE</scope>
</reference>
<feature type="compositionally biased region" description="Basic and acidic residues" evidence="9">
    <location>
        <begin position="645"/>
        <end position="662"/>
    </location>
</feature>
<protein>
    <recommendedName>
        <fullName evidence="2">RING-type E3 ubiquitin transferase</fullName>
        <ecNumber evidence="2">2.3.2.27</ecNumber>
    </recommendedName>
</protein>
<comment type="catalytic activity">
    <reaction evidence="1">
        <text>S-ubiquitinyl-[E2 ubiquitin-conjugating enzyme]-L-cysteine + [acceptor protein]-L-lysine = [E2 ubiquitin-conjugating enzyme]-L-cysteine + N(6)-ubiquitinyl-[acceptor protein]-L-lysine.</text>
        <dbReference type="EC" id="2.3.2.27"/>
    </reaction>
</comment>
<keyword evidence="7" id="KW-0862">Zinc</keyword>
<dbReference type="SUPFAM" id="SSF57850">
    <property type="entry name" value="RING/U-box"/>
    <property type="match status" value="1"/>
</dbReference>
<dbReference type="EMBL" id="CAJPDQ010000001">
    <property type="protein sequence ID" value="CAF9903307.1"/>
    <property type="molecule type" value="Genomic_DNA"/>
</dbReference>
<feature type="region of interest" description="Disordered" evidence="9">
    <location>
        <begin position="548"/>
        <end position="593"/>
    </location>
</feature>
<feature type="region of interest" description="Disordered" evidence="9">
    <location>
        <begin position="608"/>
        <end position="672"/>
    </location>
</feature>
<evidence type="ECO:0000256" key="1">
    <source>
        <dbReference type="ARBA" id="ARBA00000900"/>
    </source>
</evidence>
<dbReference type="PANTHER" id="PTHR22937">
    <property type="entry name" value="E3 UBIQUITIN-PROTEIN LIGASE RNF165"/>
    <property type="match status" value="1"/>
</dbReference>
<keyword evidence="4" id="KW-0479">Metal-binding</keyword>
<evidence type="ECO:0000256" key="5">
    <source>
        <dbReference type="ARBA" id="ARBA00022771"/>
    </source>
</evidence>
<dbReference type="InterPro" id="IPR001841">
    <property type="entry name" value="Znf_RING"/>
</dbReference>
<evidence type="ECO:0000256" key="8">
    <source>
        <dbReference type="PROSITE-ProRule" id="PRU00175"/>
    </source>
</evidence>
<dbReference type="CDD" id="cd16454">
    <property type="entry name" value="RING-H2_PA-TM-RING"/>
    <property type="match status" value="1"/>
</dbReference>
<evidence type="ECO:0000256" key="3">
    <source>
        <dbReference type="ARBA" id="ARBA00022679"/>
    </source>
</evidence>
<organism evidence="11 12">
    <name type="scientific">Gomphillus americanus</name>
    <dbReference type="NCBI Taxonomy" id="1940652"/>
    <lineage>
        <taxon>Eukaryota</taxon>
        <taxon>Fungi</taxon>
        <taxon>Dikarya</taxon>
        <taxon>Ascomycota</taxon>
        <taxon>Pezizomycotina</taxon>
        <taxon>Lecanoromycetes</taxon>
        <taxon>OSLEUM clade</taxon>
        <taxon>Ostropomycetidae</taxon>
        <taxon>Ostropales</taxon>
        <taxon>Graphidaceae</taxon>
        <taxon>Gomphilloideae</taxon>
        <taxon>Gomphillus</taxon>
    </lineage>
</organism>
<feature type="region of interest" description="Disordered" evidence="9">
    <location>
        <begin position="263"/>
        <end position="288"/>
    </location>
</feature>
<sequence length="838" mass="92410">MGQNTSAPVQHGGLEPTRRTPLARSPSSRHPLQPTRNIERISFQRSSAAFLTRTQISSRTNASGYLANSDGNDHEQVIYESEERPLRNMGDLRMPEAPINDISAAPLPRPRSMLARVASSIHHRYSTISVDGATTNESWNDTVTWNNRQTYQPRRTFSMRSVSRRLSVLSTIGRSSHSNNSRTATDRFSISRPIPQQNDSSLSPDFGIPDALRRAPTPGSTLDQIAEDENVVQRPLRRSRMTRFRQSISGPIDLLRNSFHGTQTQLRSSERAEQANTTDESTFLIPPTVTRAAGADMEDHIDTSEAPEHPGETRQDDLAELPATESVSTSRAYPISNEFAAQSARRPRYGPGAPRNFPSVLRARSSRMIRRDDEMPLSTILQLAATAIAAQLSGSTDALTNLESVGDDQLDGNLNTFVEELNNAPGAPGSARDANTPPLNFWRVYRFDNGSENRSSLSSALTDDPRTVTVVVVGVRSVSSSTATMRDNITMGTGLDTLLDLPRLRHSSLTRPDRRHYHRMSRRHLSGNHNPASFADLRSNREIADIVDFGPPAWNSPHSESPPGPYPPPSTPAERLSLSPIGPQSSLLAAGTEPPRLSLSSWIRRRSALTSSPPQQDNDMDDASSSEDASPSTNQPQTPVRRRRSDSEAARHPHLHRDDPRRHGIIGAPHDREDAAPLGRSWLIYVIGTNLSEDNPLLDMPDLFDINGNSYEDMLRLQELIGPVKPPTATEADLRAAGGVFVIKVRKTSGGLLAEATTGYDTLDIQPDATCIICQEGYDLKHEIRKLKCPHVFHRACVDPWLLGSKNSCPLCRCQGVDPQRPPSRNRNVHDTDIGRAI</sequence>
<evidence type="ECO:0000259" key="10">
    <source>
        <dbReference type="PROSITE" id="PS50089"/>
    </source>
</evidence>
<dbReference type="InterPro" id="IPR045191">
    <property type="entry name" value="MBR1/2-like"/>
</dbReference>
<feature type="compositionally biased region" description="Basic residues" evidence="9">
    <location>
        <begin position="506"/>
        <end position="526"/>
    </location>
</feature>
<feature type="compositionally biased region" description="Pro residues" evidence="9">
    <location>
        <begin position="560"/>
        <end position="571"/>
    </location>
</feature>
<dbReference type="OrthoDB" id="8062037at2759"/>
<dbReference type="Gene3D" id="3.30.40.10">
    <property type="entry name" value="Zinc/RING finger domain, C3HC4 (zinc finger)"/>
    <property type="match status" value="1"/>
</dbReference>
<dbReference type="EC" id="2.3.2.27" evidence="2"/>
<evidence type="ECO:0000256" key="2">
    <source>
        <dbReference type="ARBA" id="ARBA00012483"/>
    </source>
</evidence>
<accession>A0A8H3HUU5</accession>
<dbReference type="Proteomes" id="UP000664169">
    <property type="component" value="Unassembled WGS sequence"/>
</dbReference>
<feature type="region of interest" description="Disordered" evidence="9">
    <location>
        <begin position="506"/>
        <end position="534"/>
    </location>
</feature>
<evidence type="ECO:0000313" key="12">
    <source>
        <dbReference type="Proteomes" id="UP000664169"/>
    </source>
</evidence>
<comment type="caution">
    <text evidence="11">The sequence shown here is derived from an EMBL/GenBank/DDBJ whole genome shotgun (WGS) entry which is preliminary data.</text>
</comment>
<evidence type="ECO:0000256" key="6">
    <source>
        <dbReference type="ARBA" id="ARBA00022786"/>
    </source>
</evidence>
<feature type="compositionally biased region" description="Polar residues" evidence="9">
    <location>
        <begin position="25"/>
        <end position="36"/>
    </location>
</feature>
<evidence type="ECO:0000256" key="9">
    <source>
        <dbReference type="SAM" id="MobiDB-lite"/>
    </source>
</evidence>
<evidence type="ECO:0000256" key="4">
    <source>
        <dbReference type="ARBA" id="ARBA00022723"/>
    </source>
</evidence>
<dbReference type="InterPro" id="IPR013083">
    <property type="entry name" value="Znf_RING/FYVE/PHD"/>
</dbReference>
<feature type="region of interest" description="Disordered" evidence="9">
    <location>
        <begin position="819"/>
        <end position="838"/>
    </location>
</feature>
<dbReference type="SMART" id="SM00184">
    <property type="entry name" value="RING"/>
    <property type="match status" value="1"/>
</dbReference>
<evidence type="ECO:0000256" key="7">
    <source>
        <dbReference type="ARBA" id="ARBA00022833"/>
    </source>
</evidence>
<dbReference type="PANTHER" id="PTHR22937:SF65">
    <property type="entry name" value="E3 UBIQUITIN-PROTEIN LIGASE ARK2C"/>
    <property type="match status" value="1"/>
</dbReference>
<evidence type="ECO:0000313" key="11">
    <source>
        <dbReference type="EMBL" id="CAF9903307.1"/>
    </source>
</evidence>
<proteinExistence type="predicted"/>
<keyword evidence="3" id="KW-0808">Transferase</keyword>
<name>A0A8H3HUU5_9LECA</name>
<dbReference type="AlphaFoldDB" id="A0A8H3HUU5"/>
<dbReference type="GO" id="GO:0008270">
    <property type="term" value="F:zinc ion binding"/>
    <property type="evidence" value="ECO:0007669"/>
    <property type="project" value="UniProtKB-KW"/>
</dbReference>
<feature type="domain" description="RING-type" evidence="10">
    <location>
        <begin position="771"/>
        <end position="813"/>
    </location>
</feature>
<feature type="region of interest" description="Disordered" evidence="9">
    <location>
        <begin position="1"/>
        <end position="39"/>
    </location>
</feature>
<dbReference type="PROSITE" id="PS50089">
    <property type="entry name" value="ZF_RING_2"/>
    <property type="match status" value="1"/>
</dbReference>
<dbReference type="GO" id="GO:0061630">
    <property type="term" value="F:ubiquitin protein ligase activity"/>
    <property type="evidence" value="ECO:0007669"/>
    <property type="project" value="UniProtKB-EC"/>
</dbReference>
<dbReference type="Pfam" id="PF13639">
    <property type="entry name" value="zf-RING_2"/>
    <property type="match status" value="1"/>
</dbReference>
<gene>
    <name evidence="11" type="ORF">GOMPHAMPRED_000182</name>
</gene>
<keyword evidence="12" id="KW-1185">Reference proteome</keyword>